<dbReference type="SMART" id="SM00908">
    <property type="entry name" value="Gal-bind_lectin"/>
    <property type="match status" value="2"/>
</dbReference>
<reference evidence="4" key="1">
    <citation type="submission" date="2020-05" db="UniProtKB">
        <authorList>
            <consortium name="EnsemblMetazoa"/>
        </authorList>
    </citation>
    <scope>IDENTIFICATION</scope>
    <source>
        <strain evidence="4">USDA</strain>
    </source>
</reference>
<sequence length="324" mass="37415">MSAIYQGNLLEHLQFGRLLEVGAKALDQGSWFSISLASSSFNEGDPSVDIGLRLSVYLNENLVVFKQQSHGEWLKAMSQEYPTALFRQNFKITFVMDEKQFHIGVNEFKLGSANYVLGMRPLRHIKITGDLLAVQQISHRKYFPLPWPQVQFAEEHLDFSHDVPESFKAGHVMVVTMKLLGKLKGRFHMHFRNARNYKRQEVHISVRFDSKQIVRTSKLPAKDKQQQNDKLEYGPEEAHGIFPFDLYPMSFKLAFAFTESSLKMAKDGVYVFDYRYRTPNVLALLSSFTVLGVQGMMVKVLSIDHIRMDDPLCEEFERYSDMDI</sequence>
<dbReference type="GO" id="GO:0030246">
    <property type="term" value="F:carbohydrate binding"/>
    <property type="evidence" value="ECO:0007669"/>
    <property type="project" value="UniProtKB-UniRule"/>
</dbReference>
<dbReference type="SMART" id="SM00276">
    <property type="entry name" value="GLECT"/>
    <property type="match status" value="1"/>
</dbReference>
<gene>
    <name evidence="4" type="primary">106084695</name>
</gene>
<evidence type="ECO:0000259" key="3">
    <source>
        <dbReference type="PROSITE" id="PS51304"/>
    </source>
</evidence>
<dbReference type="Pfam" id="PF00337">
    <property type="entry name" value="Gal-bind_lectin"/>
    <property type="match status" value="2"/>
</dbReference>
<keyword evidence="1 2" id="KW-0430">Lectin</keyword>
<dbReference type="EnsemblMetazoa" id="SCAU014724-RA">
    <property type="protein sequence ID" value="SCAU014724-PA"/>
    <property type="gene ID" value="SCAU014724"/>
</dbReference>
<dbReference type="AlphaFoldDB" id="A0A1I8Q7Y1"/>
<feature type="domain" description="Galectin" evidence="3">
    <location>
        <begin position="159"/>
        <end position="306"/>
    </location>
</feature>
<evidence type="ECO:0000256" key="1">
    <source>
        <dbReference type="ARBA" id="ARBA00022734"/>
    </source>
</evidence>
<dbReference type="VEuPathDB" id="VectorBase:SCAU014724"/>
<protein>
    <recommendedName>
        <fullName evidence="2">Galectin</fullName>
    </recommendedName>
</protein>
<dbReference type="InterPro" id="IPR044156">
    <property type="entry name" value="Galectin-like"/>
</dbReference>
<dbReference type="OrthoDB" id="10412126at2759"/>
<dbReference type="InterPro" id="IPR013320">
    <property type="entry name" value="ConA-like_dom_sf"/>
</dbReference>
<keyword evidence="5" id="KW-1185">Reference proteome</keyword>
<dbReference type="PROSITE" id="PS51304">
    <property type="entry name" value="GALECTIN"/>
    <property type="match status" value="2"/>
</dbReference>
<evidence type="ECO:0000313" key="5">
    <source>
        <dbReference type="Proteomes" id="UP000095300"/>
    </source>
</evidence>
<proteinExistence type="predicted"/>
<accession>A0A1I8Q7Y1</accession>
<dbReference type="Gene3D" id="2.60.120.200">
    <property type="match status" value="2"/>
</dbReference>
<dbReference type="KEGG" id="scac:106084695"/>
<dbReference type="PANTHER" id="PTHR11346">
    <property type="entry name" value="GALECTIN"/>
    <property type="match status" value="1"/>
</dbReference>
<dbReference type="PANTHER" id="PTHR11346:SF189">
    <property type="entry name" value="GALECTIN"/>
    <property type="match status" value="1"/>
</dbReference>
<name>A0A1I8Q7Y1_STOCA</name>
<dbReference type="Proteomes" id="UP000095300">
    <property type="component" value="Unassembled WGS sequence"/>
</dbReference>
<evidence type="ECO:0000256" key="2">
    <source>
        <dbReference type="RuleBase" id="RU102079"/>
    </source>
</evidence>
<evidence type="ECO:0000313" key="4">
    <source>
        <dbReference type="EnsemblMetazoa" id="SCAU014724-PA"/>
    </source>
</evidence>
<dbReference type="SUPFAM" id="SSF49899">
    <property type="entry name" value="Concanavalin A-like lectins/glucanases"/>
    <property type="match status" value="2"/>
</dbReference>
<feature type="domain" description="Galectin" evidence="3">
    <location>
        <begin position="5"/>
        <end position="140"/>
    </location>
</feature>
<organism evidence="4 5">
    <name type="scientific">Stomoxys calcitrans</name>
    <name type="common">Stable fly</name>
    <name type="synonym">Conops calcitrans</name>
    <dbReference type="NCBI Taxonomy" id="35570"/>
    <lineage>
        <taxon>Eukaryota</taxon>
        <taxon>Metazoa</taxon>
        <taxon>Ecdysozoa</taxon>
        <taxon>Arthropoda</taxon>
        <taxon>Hexapoda</taxon>
        <taxon>Insecta</taxon>
        <taxon>Pterygota</taxon>
        <taxon>Neoptera</taxon>
        <taxon>Endopterygota</taxon>
        <taxon>Diptera</taxon>
        <taxon>Brachycera</taxon>
        <taxon>Muscomorpha</taxon>
        <taxon>Muscoidea</taxon>
        <taxon>Muscidae</taxon>
        <taxon>Stomoxys</taxon>
    </lineage>
</organism>
<dbReference type="InterPro" id="IPR001079">
    <property type="entry name" value="Galectin_CRD"/>
</dbReference>